<dbReference type="EMBL" id="BARU01030181">
    <property type="protein sequence ID" value="GAH75120.1"/>
    <property type="molecule type" value="Genomic_DNA"/>
</dbReference>
<accession>X1J0U1</accession>
<dbReference type="AlphaFoldDB" id="X1J0U1"/>
<evidence type="ECO:0000313" key="1">
    <source>
        <dbReference type="EMBL" id="GAH75120.1"/>
    </source>
</evidence>
<proteinExistence type="predicted"/>
<comment type="caution">
    <text evidence="1">The sequence shown here is derived from an EMBL/GenBank/DDBJ whole genome shotgun (WGS) entry which is preliminary data.</text>
</comment>
<name>X1J0U1_9ZZZZ</name>
<sequence length="146" mass="16519">PLFGFYIGIRAIDRAKRWFEEKTGVWPLRAKIRIRGKRAGRLNLIPVDFIANSIIDIVSQDKIGVFYLTHPNPPTLKELEKPVSEAIGADIKIASRFKPNVAERLAAILMKGLSPYFEGNQLPSDIDCQPLTQEFLIRTIQAFLSQ</sequence>
<dbReference type="SUPFAM" id="SSF51735">
    <property type="entry name" value="NAD(P)-binding Rossmann-fold domains"/>
    <property type="match status" value="1"/>
</dbReference>
<dbReference type="InterPro" id="IPR036291">
    <property type="entry name" value="NAD(P)-bd_dom_sf"/>
</dbReference>
<dbReference type="Gene3D" id="3.40.50.720">
    <property type="entry name" value="NAD(P)-binding Rossmann-like Domain"/>
    <property type="match status" value="1"/>
</dbReference>
<feature type="non-terminal residue" evidence="1">
    <location>
        <position position="1"/>
    </location>
</feature>
<gene>
    <name evidence="1" type="ORF">S03H2_47936</name>
</gene>
<protein>
    <submittedName>
        <fullName evidence="1">Uncharacterized protein</fullName>
    </submittedName>
</protein>
<reference evidence="1" key="1">
    <citation type="journal article" date="2014" name="Front. Microbiol.">
        <title>High frequency of phylogenetically diverse reductive dehalogenase-homologous genes in deep subseafloor sedimentary metagenomes.</title>
        <authorList>
            <person name="Kawai M."/>
            <person name="Futagami T."/>
            <person name="Toyoda A."/>
            <person name="Takaki Y."/>
            <person name="Nishi S."/>
            <person name="Hori S."/>
            <person name="Arai W."/>
            <person name="Tsubouchi T."/>
            <person name="Morono Y."/>
            <person name="Uchiyama I."/>
            <person name="Ito T."/>
            <person name="Fujiyama A."/>
            <person name="Inagaki F."/>
            <person name="Takami H."/>
        </authorList>
    </citation>
    <scope>NUCLEOTIDE SEQUENCE</scope>
    <source>
        <strain evidence="1">Expedition CK06-06</strain>
    </source>
</reference>
<organism evidence="1">
    <name type="scientific">marine sediment metagenome</name>
    <dbReference type="NCBI Taxonomy" id="412755"/>
    <lineage>
        <taxon>unclassified sequences</taxon>
        <taxon>metagenomes</taxon>
        <taxon>ecological metagenomes</taxon>
    </lineage>
</organism>